<reference evidence="3" key="1">
    <citation type="submission" date="2022-11" db="UniProtKB">
        <authorList>
            <consortium name="WormBaseParasite"/>
        </authorList>
    </citation>
    <scope>IDENTIFICATION</scope>
</reference>
<protein>
    <submittedName>
        <fullName evidence="3">Methyltransferase FkbM domain-containing protein</fullName>
    </submittedName>
</protein>
<sequence length="332" mass="37516">MNLNGSVAIILIAGNCALLLLLLSKNFDNLDVSTAQKEISRPNVDGRNIYVTENIIKCGEKNDKVTEWSLLYTDSNGGNQYGCKAVELLNWALALRSKEKKITSQNGEDGVLIEIFEKIGTKFKYFVEFGVEDGSQCNTRVFREQYGWKGAMFDNMHSNPTIGLHKTAMWVENVVQKFQEVAVPQQFDLLSVDTDFADFWLLREILQAGYSPRVIIVEVNVAPGPFASFTVPLERAKAHDMWHGNRWFGSSILALSKLVHAFGYQLLYVESKVVNAIFVKSSEINNIDLARVAWQRQLFEGLGYGIAHKPDDENRPFVHICQRLPCNSSNDW</sequence>
<proteinExistence type="predicted"/>
<dbReference type="WBParaSite" id="PSAMB.scaffold3364size18575.g21372.t1">
    <property type="protein sequence ID" value="PSAMB.scaffold3364size18575.g21372.t1"/>
    <property type="gene ID" value="PSAMB.scaffold3364size18575.g21372"/>
</dbReference>
<keyword evidence="1" id="KW-1133">Transmembrane helix</keyword>
<accession>A0A914W7V6</accession>
<keyword evidence="1" id="KW-0472">Membrane</keyword>
<evidence type="ECO:0000256" key="1">
    <source>
        <dbReference type="SAM" id="Phobius"/>
    </source>
</evidence>
<keyword evidence="1" id="KW-0812">Transmembrane</keyword>
<name>A0A914W7V6_9BILA</name>
<feature type="transmembrane region" description="Helical" evidence="1">
    <location>
        <begin position="6"/>
        <end position="23"/>
    </location>
</feature>
<dbReference type="Proteomes" id="UP000887566">
    <property type="component" value="Unplaced"/>
</dbReference>
<organism evidence="2 3">
    <name type="scientific">Plectus sambesii</name>
    <dbReference type="NCBI Taxonomy" id="2011161"/>
    <lineage>
        <taxon>Eukaryota</taxon>
        <taxon>Metazoa</taxon>
        <taxon>Ecdysozoa</taxon>
        <taxon>Nematoda</taxon>
        <taxon>Chromadorea</taxon>
        <taxon>Plectida</taxon>
        <taxon>Plectina</taxon>
        <taxon>Plectoidea</taxon>
        <taxon>Plectidae</taxon>
        <taxon>Plectus</taxon>
    </lineage>
</organism>
<dbReference type="AlphaFoldDB" id="A0A914W7V6"/>
<keyword evidence="2" id="KW-1185">Reference proteome</keyword>
<evidence type="ECO:0000313" key="2">
    <source>
        <dbReference type="Proteomes" id="UP000887566"/>
    </source>
</evidence>
<evidence type="ECO:0000313" key="3">
    <source>
        <dbReference type="WBParaSite" id="PSAMB.scaffold3364size18575.g21372.t1"/>
    </source>
</evidence>